<dbReference type="Proteomes" id="UP001224083">
    <property type="component" value="Unassembled WGS sequence"/>
</dbReference>
<proteinExistence type="predicted"/>
<gene>
    <name evidence="1" type="ORF">O7M46_08540</name>
</gene>
<dbReference type="EMBL" id="JAQAHH010000009">
    <property type="protein sequence ID" value="MDP9501006.1"/>
    <property type="molecule type" value="Genomic_DNA"/>
</dbReference>
<sequence>MFHYLYTNDMRISSLEKKAREFANFFLTDSLPSASENKSLNNSGMTIGYYLNLKNKGNMAHLIANGNFKFALVNIIKKFQYPNPRTLESLKEVINDGIKIAPLREVVKILFLSQVSGFKDVYLTKDEVLEFIFFNPNVSKVNGNYDRLELYKNIIKYREDGTIPNYISDLKTQRVWNNQERQVNEILDILNWSGFSVYKDGKVTLVSDENMDRNIKSELYDLIQYNSYWDISIVEENAKLDILQKSYFDYIDDGISLSNNQDFYMINTQKVSCIPKPFIILAGISGTGKTRFIREQAKRWSETLDNYCLIPVRPDWHEPSDLLGYVSRLSGKAEYVVTDLLKFIVKAWKAIAQGVSFEGKMVKGNQDSLDKITPFWLCLDEMNLAPVEQYFADYLSILETREWKWDENGFRYCSDALLSADLFKQFSENFKQEFGLENNEQLFTFFEQNGIPLPFNLIVAGTVNMDETTHAFSRKVLDRALSFDFSEFYPNNFEQFFEPQVQAITLTYPHHSTATKLKTNLDALSQEYNVTQESLSFLNKINEIFKNTPFKLAYRALNELLLNVRSFQPQSKAELQAVLDDFLMLKVLPRLEGDQDKLAFDDEYSLFDKLEEILKNQLSEIWAEDKSRVDFFNQDLAGNKLNNLPCRSRQKLEQMKKQLERQHFTSFWQ</sequence>
<dbReference type="InterPro" id="IPR027417">
    <property type="entry name" value="P-loop_NTPase"/>
</dbReference>
<evidence type="ECO:0000313" key="1">
    <source>
        <dbReference type="EMBL" id="MDP9501006.1"/>
    </source>
</evidence>
<keyword evidence="2" id="KW-1185">Reference proteome</keyword>
<organism evidence="1 2">
    <name type="scientific">Bisgaard Taxon 45</name>
    <dbReference type="NCBI Taxonomy" id="304289"/>
    <lineage>
        <taxon>Bacteria</taxon>
        <taxon>Pseudomonadati</taxon>
        <taxon>Pseudomonadota</taxon>
        <taxon>Gammaproteobacteria</taxon>
        <taxon>Pasteurellales</taxon>
        <taxon>Pasteurellaceae</taxon>
    </lineage>
</organism>
<name>A0ABT9KG36_9PAST</name>
<evidence type="ECO:0000313" key="2">
    <source>
        <dbReference type="Proteomes" id="UP001224083"/>
    </source>
</evidence>
<comment type="caution">
    <text evidence="1">The sequence shown here is derived from an EMBL/GenBank/DDBJ whole genome shotgun (WGS) entry which is preliminary data.</text>
</comment>
<accession>A0ABT9KG36</accession>
<reference evidence="1 2" key="1">
    <citation type="submission" date="2022-12" db="EMBL/GenBank/DDBJ databases">
        <title>Genome sequence of Pasteurellaceae Bisgaard Taxon 45.</title>
        <authorList>
            <person name="Foggin C."/>
            <person name="Rosen L.E."/>
            <person name="Henton M."/>
            <person name="Buys A."/>
            <person name="Floyd T."/>
            <person name="Turner A.D."/>
            <person name="Tarbin J."/>
            <person name="Lloyd A.S."/>
            <person name="Chaitezvi C."/>
            <person name="Ellis R.J."/>
            <person name="Roberts H.C."/>
            <person name="Dastjerdi A."/>
            <person name="Nunez A."/>
            <person name="Van Vliet A.H."/>
            <person name="Steinbach F."/>
        </authorList>
    </citation>
    <scope>NUCLEOTIDE SEQUENCE [LARGE SCALE GENOMIC DNA]</scope>
    <source>
        <strain evidence="1 2">VF20HR</strain>
    </source>
</reference>
<dbReference type="SUPFAM" id="SSF52540">
    <property type="entry name" value="P-loop containing nucleoside triphosphate hydrolases"/>
    <property type="match status" value="1"/>
</dbReference>
<protein>
    <recommendedName>
        <fullName evidence="3">Restriction endonuclease</fullName>
    </recommendedName>
</protein>
<dbReference type="Gene3D" id="3.40.50.300">
    <property type="entry name" value="P-loop containing nucleotide triphosphate hydrolases"/>
    <property type="match status" value="1"/>
</dbReference>
<evidence type="ECO:0008006" key="3">
    <source>
        <dbReference type="Google" id="ProtNLM"/>
    </source>
</evidence>